<name>A0AAD3MC37_LATJO</name>
<keyword evidence="3" id="KW-1185">Reference proteome</keyword>
<protein>
    <submittedName>
        <fullName evidence="2">Disabled homolog 2-interacting protein isoform X1</fullName>
    </submittedName>
</protein>
<sequence>MYFSKDQFHYVKISLFAESPPERTGRRRSMPGSSSDKTTPAMEATSTAATPFRVTGFPKSRRLKALNKRAKSANLAALRKQTHRHNWGVDND</sequence>
<accession>A0AAD3MC37</accession>
<feature type="non-terminal residue" evidence="2">
    <location>
        <position position="92"/>
    </location>
</feature>
<dbReference type="AlphaFoldDB" id="A0AAD3MC37"/>
<reference evidence="2" key="1">
    <citation type="submission" date="2022-08" db="EMBL/GenBank/DDBJ databases">
        <title>Genome sequencing of akame (Lates japonicus).</title>
        <authorList>
            <person name="Hashiguchi Y."/>
            <person name="Takahashi H."/>
        </authorList>
    </citation>
    <scope>NUCLEOTIDE SEQUENCE</scope>
    <source>
        <strain evidence="2">Kochi</strain>
    </source>
</reference>
<feature type="compositionally biased region" description="Polar residues" evidence="1">
    <location>
        <begin position="31"/>
        <end position="49"/>
    </location>
</feature>
<evidence type="ECO:0000313" key="2">
    <source>
        <dbReference type="EMBL" id="GLD51658.1"/>
    </source>
</evidence>
<gene>
    <name evidence="2" type="ORF">AKAME5_000467300</name>
</gene>
<organism evidence="2 3">
    <name type="scientific">Lates japonicus</name>
    <name type="common">Japanese lates</name>
    <dbReference type="NCBI Taxonomy" id="270547"/>
    <lineage>
        <taxon>Eukaryota</taxon>
        <taxon>Metazoa</taxon>
        <taxon>Chordata</taxon>
        <taxon>Craniata</taxon>
        <taxon>Vertebrata</taxon>
        <taxon>Euteleostomi</taxon>
        <taxon>Actinopterygii</taxon>
        <taxon>Neopterygii</taxon>
        <taxon>Teleostei</taxon>
        <taxon>Neoteleostei</taxon>
        <taxon>Acanthomorphata</taxon>
        <taxon>Carangaria</taxon>
        <taxon>Carangaria incertae sedis</taxon>
        <taxon>Centropomidae</taxon>
        <taxon>Lates</taxon>
    </lineage>
</organism>
<evidence type="ECO:0000256" key="1">
    <source>
        <dbReference type="SAM" id="MobiDB-lite"/>
    </source>
</evidence>
<comment type="caution">
    <text evidence="2">The sequence shown here is derived from an EMBL/GenBank/DDBJ whole genome shotgun (WGS) entry which is preliminary data.</text>
</comment>
<feature type="region of interest" description="Disordered" evidence="1">
    <location>
        <begin position="19"/>
        <end position="56"/>
    </location>
</feature>
<proteinExistence type="predicted"/>
<evidence type="ECO:0000313" key="3">
    <source>
        <dbReference type="Proteomes" id="UP001279410"/>
    </source>
</evidence>
<dbReference type="EMBL" id="BRZM01000011">
    <property type="protein sequence ID" value="GLD51658.1"/>
    <property type="molecule type" value="Genomic_DNA"/>
</dbReference>
<dbReference type="Proteomes" id="UP001279410">
    <property type="component" value="Unassembled WGS sequence"/>
</dbReference>